<name>A0AAD9TG42_9ROSI</name>
<dbReference type="Gene3D" id="3.40.190.80">
    <property type="match status" value="1"/>
</dbReference>
<comment type="caution">
    <text evidence="1">The sequence shown here is derived from an EMBL/GenBank/DDBJ whole genome shotgun (WGS) entry which is preliminary data.</text>
</comment>
<evidence type="ECO:0000313" key="2">
    <source>
        <dbReference type="Proteomes" id="UP001280121"/>
    </source>
</evidence>
<organism evidence="1 2">
    <name type="scientific">Dipteronia dyeriana</name>
    <dbReference type="NCBI Taxonomy" id="168575"/>
    <lineage>
        <taxon>Eukaryota</taxon>
        <taxon>Viridiplantae</taxon>
        <taxon>Streptophyta</taxon>
        <taxon>Embryophyta</taxon>
        <taxon>Tracheophyta</taxon>
        <taxon>Spermatophyta</taxon>
        <taxon>Magnoliopsida</taxon>
        <taxon>eudicotyledons</taxon>
        <taxon>Gunneridae</taxon>
        <taxon>Pentapetalae</taxon>
        <taxon>rosids</taxon>
        <taxon>malvids</taxon>
        <taxon>Sapindales</taxon>
        <taxon>Sapindaceae</taxon>
        <taxon>Hippocastanoideae</taxon>
        <taxon>Acereae</taxon>
        <taxon>Dipteronia</taxon>
    </lineage>
</organism>
<dbReference type="EMBL" id="JANJYI010000009">
    <property type="protein sequence ID" value="KAK2634958.1"/>
    <property type="molecule type" value="Genomic_DNA"/>
</dbReference>
<accession>A0AAD9TG42</accession>
<evidence type="ECO:0000313" key="1">
    <source>
        <dbReference type="EMBL" id="KAK2634958.1"/>
    </source>
</evidence>
<proteinExistence type="predicted"/>
<gene>
    <name evidence="1" type="ORF">Ddye_029750</name>
</gene>
<sequence>MLQVKVSGINFIFKQMVEEAGGTVTRMDGEKFCVFDRSVLVSNGVLHAKVSLHFPFPRNVDRHSTIFLYSPKGIDLTFSIIRKTDSIKSHYSHTVENSLFLIFTATRQWTTRFSTFPSLVLYLIHNEGDGQTLGFLIHTHNNNNTHRDKPNTHITKEILKHSNNPNFSWTFFST</sequence>
<dbReference type="AlphaFoldDB" id="A0AAD9TG42"/>
<keyword evidence="2" id="KW-1185">Reference proteome</keyword>
<protein>
    <submittedName>
        <fullName evidence="1">Uncharacterized protein</fullName>
    </submittedName>
</protein>
<reference evidence="1" key="1">
    <citation type="journal article" date="2023" name="Plant J.">
        <title>Genome sequences and population genomics provide insights into the demographic history, inbreeding, and mutation load of two 'living fossil' tree species of Dipteronia.</title>
        <authorList>
            <person name="Feng Y."/>
            <person name="Comes H.P."/>
            <person name="Chen J."/>
            <person name="Zhu S."/>
            <person name="Lu R."/>
            <person name="Zhang X."/>
            <person name="Li P."/>
            <person name="Qiu J."/>
            <person name="Olsen K.M."/>
            <person name="Qiu Y."/>
        </authorList>
    </citation>
    <scope>NUCLEOTIDE SEQUENCE</scope>
    <source>
        <strain evidence="1">KIB01</strain>
    </source>
</reference>
<dbReference type="Proteomes" id="UP001280121">
    <property type="component" value="Unassembled WGS sequence"/>
</dbReference>